<dbReference type="Pfam" id="PF00400">
    <property type="entry name" value="WD40"/>
    <property type="match status" value="5"/>
</dbReference>
<evidence type="ECO:0000256" key="10">
    <source>
        <dbReference type="ARBA" id="ARBA00023242"/>
    </source>
</evidence>
<evidence type="ECO:0000256" key="4">
    <source>
        <dbReference type="ARBA" id="ARBA00005881"/>
    </source>
</evidence>
<comment type="caution">
    <text evidence="12">The sequence shown here is derived from an EMBL/GenBank/DDBJ whole genome shotgun (WGS) entry which is preliminary data.</text>
</comment>
<dbReference type="SUPFAM" id="SSF50978">
    <property type="entry name" value="WD40 repeat-like"/>
    <property type="match status" value="2"/>
</dbReference>
<dbReference type="GO" id="GO:0005634">
    <property type="term" value="C:nucleus"/>
    <property type="evidence" value="ECO:0007669"/>
    <property type="project" value="UniProtKB-SubCell"/>
</dbReference>
<organism evidence="12 13">
    <name type="scientific">Lasiosphaeris hirsuta</name>
    <dbReference type="NCBI Taxonomy" id="260670"/>
    <lineage>
        <taxon>Eukaryota</taxon>
        <taxon>Fungi</taxon>
        <taxon>Dikarya</taxon>
        <taxon>Ascomycota</taxon>
        <taxon>Pezizomycotina</taxon>
        <taxon>Sordariomycetes</taxon>
        <taxon>Sordariomycetidae</taxon>
        <taxon>Sordariales</taxon>
        <taxon>Lasiosphaeriaceae</taxon>
        <taxon>Lasiosphaeris</taxon>
    </lineage>
</organism>
<dbReference type="InterPro" id="IPR001680">
    <property type="entry name" value="WD40_rpt"/>
</dbReference>
<feature type="repeat" description="WD" evidence="11">
    <location>
        <begin position="53"/>
        <end position="99"/>
    </location>
</feature>
<gene>
    <name evidence="12" type="ORF">B0H67DRAFT_663415</name>
</gene>
<keyword evidence="13" id="KW-1185">Reference proteome</keyword>
<evidence type="ECO:0000313" key="12">
    <source>
        <dbReference type="EMBL" id="KAK0720860.1"/>
    </source>
</evidence>
<dbReference type="PANTHER" id="PTHR44111">
    <property type="entry name" value="ELONGATOR COMPLEX PROTEIN 2"/>
    <property type="match status" value="1"/>
</dbReference>
<dbReference type="FunFam" id="2.130.10.10:FF:000400">
    <property type="entry name" value="Elongator acetyltransferase complex subunit 2"/>
    <property type="match status" value="1"/>
</dbReference>
<dbReference type="AlphaFoldDB" id="A0AA40DYY6"/>
<comment type="subcellular location">
    <subcellularLocation>
        <location evidence="2">Cytoplasm</location>
    </subcellularLocation>
    <subcellularLocation>
        <location evidence="1">Nucleus</location>
    </subcellularLocation>
</comment>
<reference evidence="12" key="1">
    <citation type="submission" date="2023-06" db="EMBL/GenBank/DDBJ databases">
        <title>Genome-scale phylogeny and comparative genomics of the fungal order Sordariales.</title>
        <authorList>
            <consortium name="Lawrence Berkeley National Laboratory"/>
            <person name="Hensen N."/>
            <person name="Bonometti L."/>
            <person name="Westerberg I."/>
            <person name="Brannstrom I.O."/>
            <person name="Guillou S."/>
            <person name="Cros-Aarteil S."/>
            <person name="Calhoun S."/>
            <person name="Haridas S."/>
            <person name="Kuo A."/>
            <person name="Mondo S."/>
            <person name="Pangilinan J."/>
            <person name="Riley R."/>
            <person name="Labutti K."/>
            <person name="Andreopoulos B."/>
            <person name="Lipzen A."/>
            <person name="Chen C."/>
            <person name="Yanf M."/>
            <person name="Daum C."/>
            <person name="Ng V."/>
            <person name="Clum A."/>
            <person name="Steindorff A."/>
            <person name="Ohm R."/>
            <person name="Martin F."/>
            <person name="Silar P."/>
            <person name="Natvig D."/>
            <person name="Lalanne C."/>
            <person name="Gautier V."/>
            <person name="Ament-Velasquez S.L."/>
            <person name="Kruys A."/>
            <person name="Hutchinson M.I."/>
            <person name="Powell A.J."/>
            <person name="Barry K."/>
            <person name="Miller A.N."/>
            <person name="Grigoriev I.V."/>
            <person name="Debuchy R."/>
            <person name="Gladieux P."/>
            <person name="Thoren M.H."/>
            <person name="Johannesson H."/>
        </authorList>
    </citation>
    <scope>NUCLEOTIDE SEQUENCE</scope>
    <source>
        <strain evidence="12">SMH4607-1</strain>
    </source>
</reference>
<dbReference type="Proteomes" id="UP001172102">
    <property type="component" value="Unassembled WGS sequence"/>
</dbReference>
<evidence type="ECO:0000256" key="9">
    <source>
        <dbReference type="ARBA" id="ARBA00022737"/>
    </source>
</evidence>
<evidence type="ECO:0000256" key="6">
    <source>
        <dbReference type="ARBA" id="ARBA00022490"/>
    </source>
</evidence>
<evidence type="ECO:0000256" key="1">
    <source>
        <dbReference type="ARBA" id="ARBA00004123"/>
    </source>
</evidence>
<feature type="repeat" description="WD" evidence="11">
    <location>
        <begin position="213"/>
        <end position="261"/>
    </location>
</feature>
<dbReference type="InterPro" id="IPR015943">
    <property type="entry name" value="WD40/YVTN_repeat-like_dom_sf"/>
</dbReference>
<keyword evidence="7 11" id="KW-0853">WD repeat</keyword>
<dbReference type="Gene3D" id="2.130.10.10">
    <property type="entry name" value="YVTN repeat-like/Quinoprotein amine dehydrogenase"/>
    <property type="match status" value="4"/>
</dbReference>
<dbReference type="GO" id="GO:0002098">
    <property type="term" value="P:tRNA wobble uridine modification"/>
    <property type="evidence" value="ECO:0007669"/>
    <property type="project" value="InterPro"/>
</dbReference>
<name>A0AA40DYY6_9PEZI</name>
<evidence type="ECO:0000313" key="13">
    <source>
        <dbReference type="Proteomes" id="UP001172102"/>
    </source>
</evidence>
<proteinExistence type="inferred from homology"/>
<dbReference type="PROSITE" id="PS50082">
    <property type="entry name" value="WD_REPEATS_2"/>
    <property type="match status" value="5"/>
</dbReference>
<evidence type="ECO:0000256" key="7">
    <source>
        <dbReference type="ARBA" id="ARBA00022574"/>
    </source>
</evidence>
<evidence type="ECO:0000256" key="8">
    <source>
        <dbReference type="ARBA" id="ARBA00022694"/>
    </source>
</evidence>
<dbReference type="PROSITE" id="PS50294">
    <property type="entry name" value="WD_REPEATS_REGION"/>
    <property type="match status" value="1"/>
</dbReference>
<dbReference type="GO" id="GO:0005737">
    <property type="term" value="C:cytoplasm"/>
    <property type="evidence" value="ECO:0007669"/>
    <property type="project" value="UniProtKB-SubCell"/>
</dbReference>
<keyword evidence="9" id="KW-0677">Repeat</keyword>
<keyword evidence="8" id="KW-0819">tRNA processing</keyword>
<dbReference type="InterPro" id="IPR036322">
    <property type="entry name" value="WD40_repeat_dom_sf"/>
</dbReference>
<feature type="repeat" description="WD" evidence="11">
    <location>
        <begin position="298"/>
        <end position="333"/>
    </location>
</feature>
<dbReference type="EMBL" id="JAUKUA010000003">
    <property type="protein sequence ID" value="KAK0720860.1"/>
    <property type="molecule type" value="Genomic_DNA"/>
</dbReference>
<dbReference type="SMART" id="SM00320">
    <property type="entry name" value="WD40"/>
    <property type="match status" value="11"/>
</dbReference>
<accession>A0AA40DYY6</accession>
<evidence type="ECO:0000256" key="3">
    <source>
        <dbReference type="ARBA" id="ARBA00005043"/>
    </source>
</evidence>
<feature type="repeat" description="WD" evidence="11">
    <location>
        <begin position="697"/>
        <end position="732"/>
    </location>
</feature>
<comment type="pathway">
    <text evidence="3">tRNA modification; 5-methoxycarbonylmethyl-2-thiouridine-tRNA biosynthesis.</text>
</comment>
<evidence type="ECO:0000256" key="5">
    <source>
        <dbReference type="ARBA" id="ARBA00020267"/>
    </source>
</evidence>
<feature type="repeat" description="WD" evidence="11">
    <location>
        <begin position="405"/>
        <end position="435"/>
    </location>
</feature>
<evidence type="ECO:0000256" key="2">
    <source>
        <dbReference type="ARBA" id="ARBA00004496"/>
    </source>
</evidence>
<dbReference type="PANTHER" id="PTHR44111:SF1">
    <property type="entry name" value="ELONGATOR COMPLEX PROTEIN 2"/>
    <property type="match status" value="1"/>
</dbReference>
<keyword evidence="10" id="KW-0539">Nucleus</keyword>
<dbReference type="InterPro" id="IPR037289">
    <property type="entry name" value="Elp2"/>
</dbReference>
<protein>
    <recommendedName>
        <fullName evidence="5">Elongator complex protein 2</fullName>
    </recommendedName>
</protein>
<evidence type="ECO:0000256" key="11">
    <source>
        <dbReference type="PROSITE-ProRule" id="PRU00221"/>
    </source>
</evidence>
<sequence>MMEATVDTRYLSAGTNRYAAAADWSHDGLIAFGADDNVCLWSPAETRGIKTILSGHTAHVRAVKFLPERLGEKLTYLVTGGDDRGLRIWALDVEAGTASCVQTLQEHTAPINCIATLKVQPAGDSERRIFVSGAADAMVKVWSMDNAGHVTVVQSIRTSTKYLPLALALGPLDDDGNALIMAVAGTTSVVQIFTATAGGDSTSGLDFSLQATLSGHENWIRSLDFVREKPDQPGSNLLLASASQDKYIRLWRFHQGTALSALSAAGVNMAVDAMTPGNKVHKLSAGGKKYCVMFEALLLGHEDWIYSARWSRAADGRLQLLSASADNSLSIWESDEESGIWITAARLGEVSREKGATTATGSTGGFWMGLWSPDGTTVVTLGRTGSWRRWDYDVSEDQWKQNFAVSGHTRAVTGISWSRDGVYLLSTSSDQTTRLHAEWAPANGSTRTWHEMSRPQIHGYDLNCIDSLGPSSFVSGADEKLMRVFTEPKAVARMLNHLTGATTSANPTTAAEEIRLATLPDAANMPVLGLSNKAIDVVDDDADLSSLPGQPAHPGDYRNVARDALDPASMVRWSALDIDHPPFEESLSRHTLWPEAEKLYGHGYEISCLAASRSGGLVASACRASSLNHAVIRLFETRGWTELRPPLAAHTLTVTRLRFGGADDQFLLSVGRDRQWAVFERDGKKEGAGYKLLQANSKGHSRMILDAAWAPQTAEGVNLFATAGRDKQVKIWVWRAAREGKAEFVLAQTLGQEHPVTALDFLPAPTADGRLLLTIGTEAGKLVVLALSVDEGNVAVAETISVKSELWLPKAVLQLAWRPLRDYDVQEECGRELALAGEDGSLRIYSFSV</sequence>
<dbReference type="GO" id="GO:0033588">
    <property type="term" value="C:elongator holoenzyme complex"/>
    <property type="evidence" value="ECO:0007669"/>
    <property type="project" value="InterPro"/>
</dbReference>
<comment type="similarity">
    <text evidence="4">Belongs to the WD repeat ELP2 family.</text>
</comment>
<keyword evidence="6" id="KW-0963">Cytoplasm</keyword>